<dbReference type="GeneID" id="100305452"/>
<keyword evidence="6" id="KW-0675">Receptor</keyword>
<dbReference type="EMBL" id="FJ014860">
    <property type="protein sequence ID" value="ACM89612.1"/>
    <property type="molecule type" value="mRNA"/>
</dbReference>
<evidence type="ECO:0000256" key="3">
    <source>
        <dbReference type="ARBA" id="ARBA00022777"/>
    </source>
</evidence>
<name>C6ZS18_SOYBN</name>
<dbReference type="InterPro" id="IPR008271">
    <property type="entry name" value="Ser/Thr_kinase_AS"/>
</dbReference>
<dbReference type="PANTHER" id="PTHR47973">
    <property type="entry name" value="CYSTEINE-RICH RECEPTOR-LIKE PROTEIN KINASE 3"/>
    <property type="match status" value="1"/>
</dbReference>
<protein>
    <submittedName>
        <fullName evidence="6">Receptor-like protein kinase</fullName>
    </submittedName>
</protein>
<dbReference type="PROSITE" id="PS50011">
    <property type="entry name" value="PROTEIN_KINASE_DOM"/>
    <property type="match status" value="1"/>
</dbReference>
<dbReference type="SUPFAM" id="SSF56112">
    <property type="entry name" value="Protein kinase-like (PK-like)"/>
    <property type="match status" value="1"/>
</dbReference>
<dbReference type="PROSITE" id="PS00108">
    <property type="entry name" value="PROTEIN_KINASE_ST"/>
    <property type="match status" value="1"/>
</dbReference>
<keyword evidence="2" id="KW-0547">Nucleotide-binding</keyword>
<dbReference type="PIRSF" id="PIRSF000654">
    <property type="entry name" value="Integrin-linked_kinase"/>
    <property type="match status" value="1"/>
</dbReference>
<organism evidence="6">
    <name type="scientific">Glycine max</name>
    <name type="common">Soybean</name>
    <name type="synonym">Glycine hispida</name>
    <dbReference type="NCBI Taxonomy" id="3847"/>
    <lineage>
        <taxon>Eukaryota</taxon>
        <taxon>Viridiplantae</taxon>
        <taxon>Streptophyta</taxon>
        <taxon>Embryophyta</taxon>
        <taxon>Tracheophyta</taxon>
        <taxon>Spermatophyta</taxon>
        <taxon>Magnoliopsida</taxon>
        <taxon>eudicotyledons</taxon>
        <taxon>Gunneridae</taxon>
        <taxon>Pentapetalae</taxon>
        <taxon>rosids</taxon>
        <taxon>fabids</taxon>
        <taxon>Fabales</taxon>
        <taxon>Fabaceae</taxon>
        <taxon>Papilionoideae</taxon>
        <taxon>50 kb inversion clade</taxon>
        <taxon>NPAAA clade</taxon>
        <taxon>indigoferoid/millettioid clade</taxon>
        <taxon>Phaseoleae</taxon>
        <taxon>Glycine</taxon>
        <taxon>Glycine subgen. Soja</taxon>
    </lineage>
</organism>
<keyword evidence="4" id="KW-0067">ATP-binding</keyword>
<dbReference type="InterPro" id="IPR052059">
    <property type="entry name" value="CR_Ser/Thr_kinase"/>
</dbReference>
<evidence type="ECO:0000259" key="5">
    <source>
        <dbReference type="PROSITE" id="PS50011"/>
    </source>
</evidence>
<dbReference type="GO" id="GO:0005524">
    <property type="term" value="F:ATP binding"/>
    <property type="evidence" value="ECO:0007669"/>
    <property type="project" value="UniProtKB-KW"/>
</dbReference>
<dbReference type="InterPro" id="IPR000719">
    <property type="entry name" value="Prot_kinase_dom"/>
</dbReference>
<dbReference type="AlphaFoldDB" id="C6ZS18"/>
<dbReference type="ExpressionAtlas" id="C6ZS18">
    <property type="expression patterns" value="baseline and differential"/>
</dbReference>
<proteinExistence type="evidence at transcript level"/>
<evidence type="ECO:0000256" key="4">
    <source>
        <dbReference type="ARBA" id="ARBA00022840"/>
    </source>
</evidence>
<dbReference type="FunFam" id="1.10.510.10:FF:000336">
    <property type="entry name" value="Cysteine-rich receptor-like protein kinase 2"/>
    <property type="match status" value="1"/>
</dbReference>
<evidence type="ECO:0000256" key="1">
    <source>
        <dbReference type="ARBA" id="ARBA00022679"/>
    </source>
</evidence>
<evidence type="ECO:0000313" key="6">
    <source>
        <dbReference type="EMBL" id="ACM89612.1"/>
    </source>
</evidence>
<dbReference type="SMART" id="SM00220">
    <property type="entry name" value="S_TKc"/>
    <property type="match status" value="1"/>
</dbReference>
<dbReference type="GO" id="GO:0004672">
    <property type="term" value="F:protein kinase activity"/>
    <property type="evidence" value="ECO:0007669"/>
    <property type="project" value="InterPro"/>
</dbReference>
<dbReference type="Pfam" id="PF07714">
    <property type="entry name" value="PK_Tyr_Ser-Thr"/>
    <property type="match status" value="1"/>
</dbReference>
<dbReference type="Gene3D" id="1.10.510.10">
    <property type="entry name" value="Transferase(Phosphotransferase) domain 1"/>
    <property type="match status" value="1"/>
</dbReference>
<dbReference type="InterPro" id="IPR001245">
    <property type="entry name" value="Ser-Thr/Tyr_kinase_cat_dom"/>
</dbReference>
<accession>C6ZS18</accession>
<dbReference type="InterPro" id="IPR011009">
    <property type="entry name" value="Kinase-like_dom_sf"/>
</dbReference>
<dbReference type="OrthoDB" id="4062651at2759"/>
<dbReference type="KEGG" id="gmx:100305452"/>
<dbReference type="RefSeq" id="NP_001235591.2">
    <property type="nucleotide sequence ID" value="NM_001248662.2"/>
</dbReference>
<keyword evidence="3 6" id="KW-0418">Kinase</keyword>
<keyword evidence="1" id="KW-0808">Transferase</keyword>
<evidence type="ECO:0000256" key="2">
    <source>
        <dbReference type="ARBA" id="ARBA00022741"/>
    </source>
</evidence>
<reference evidence="6" key="1">
    <citation type="submission" date="2008-08" db="EMBL/GenBank/DDBJ databases">
        <authorList>
            <person name="Li W."/>
            <person name="Han Y."/>
            <person name="Chang W."/>
            <person name="Bao S."/>
            <person name="Zhao X."/>
        </authorList>
    </citation>
    <scope>NUCLEOTIDE SEQUENCE</scope>
</reference>
<dbReference type="Gene3D" id="3.30.200.20">
    <property type="entry name" value="Phosphorylase Kinase, domain 1"/>
    <property type="match status" value="1"/>
</dbReference>
<sequence>MLGKSSKMEDDFESEVKLISNVHHRNLVRLLGCCSRGPERILVYEYMANSSLDKFLFGSKKGSLNWKQRYDIILGTARGLAYLHEEFHVSIIHRDIKTGNILLDDYLQPKIADFGLARLLPRDRSHLSTKFAGTLGYTAPEYAMQGQLSEKADTYSYGIVVLEILSGQKSTNVKVDDEGREYLLQRAWKLYERGMQLELVDKDIDPNEYDAEEAKKIIEIALLCTQASAAARPTMSELIVLLKSKSLVEHLRPTMPVFVETNMMNQEGGSSPGTSNATISISVLSAR</sequence>
<feature type="domain" description="Protein kinase" evidence="5">
    <location>
        <begin position="1"/>
        <end position="258"/>
    </location>
</feature>